<dbReference type="AlphaFoldDB" id="A0A8H6KJF3"/>
<name>A0A8H6KJF3_9PEZI</name>
<organism evidence="3 4">
    <name type="scientific">Colletotrichum plurivorum</name>
    <dbReference type="NCBI Taxonomy" id="2175906"/>
    <lineage>
        <taxon>Eukaryota</taxon>
        <taxon>Fungi</taxon>
        <taxon>Dikarya</taxon>
        <taxon>Ascomycota</taxon>
        <taxon>Pezizomycotina</taxon>
        <taxon>Sordariomycetes</taxon>
        <taxon>Hypocreomycetidae</taxon>
        <taxon>Glomerellales</taxon>
        <taxon>Glomerellaceae</taxon>
        <taxon>Colletotrichum</taxon>
        <taxon>Colletotrichum orchidearum species complex</taxon>
    </lineage>
</organism>
<reference evidence="3" key="1">
    <citation type="journal article" date="2020" name="Phytopathology">
        <title>Genome Sequence Resources of Colletotrichum truncatum, C. plurivorum, C. musicola, and C. sojae: Four Species Pathogenic to Soybean (Glycine max).</title>
        <authorList>
            <person name="Rogerio F."/>
            <person name="Boufleur T.R."/>
            <person name="Ciampi-Guillardi M."/>
            <person name="Sukno S.A."/>
            <person name="Thon M.R."/>
            <person name="Massola Junior N.S."/>
            <person name="Baroncelli R."/>
        </authorList>
    </citation>
    <scope>NUCLEOTIDE SEQUENCE</scope>
    <source>
        <strain evidence="3">LFN00145</strain>
    </source>
</reference>
<evidence type="ECO:0000256" key="1">
    <source>
        <dbReference type="SAM" id="MobiDB-lite"/>
    </source>
</evidence>
<dbReference type="Proteomes" id="UP000654918">
    <property type="component" value="Unassembled WGS sequence"/>
</dbReference>
<accession>A0A8H6KJF3</accession>
<evidence type="ECO:0000259" key="2">
    <source>
        <dbReference type="PROSITE" id="PS50181"/>
    </source>
</evidence>
<dbReference type="PROSITE" id="PS50181">
    <property type="entry name" value="FBOX"/>
    <property type="match status" value="1"/>
</dbReference>
<feature type="region of interest" description="Disordered" evidence="1">
    <location>
        <begin position="94"/>
        <end position="128"/>
    </location>
</feature>
<feature type="compositionally biased region" description="Polar residues" evidence="1">
    <location>
        <begin position="113"/>
        <end position="122"/>
    </location>
</feature>
<dbReference type="InterPro" id="IPR001810">
    <property type="entry name" value="F-box_dom"/>
</dbReference>
<protein>
    <recommendedName>
        <fullName evidence="2">F-box domain-containing protein</fullName>
    </recommendedName>
</protein>
<evidence type="ECO:0000313" key="3">
    <source>
        <dbReference type="EMBL" id="KAF6832677.1"/>
    </source>
</evidence>
<feature type="domain" description="F-box" evidence="2">
    <location>
        <begin position="127"/>
        <end position="175"/>
    </location>
</feature>
<sequence length="269" mass="29196">MLGLNLSLEQLFSKDPTFPPALRRCSAGAPPAHLTLVPSSNTNLDRQSHIMRPYHAVLATIALSCNPSITSMEDPIDSEVYAISRLQVASHPITIDGTPPLNPAEVSVEPSDKPQTTSSPTPAQEPAPTLETLPTELLRSVADHLSAPQRSLLALASKQTLFKLGLPSREEWQEISNSPFLPSFLGLHDARTFAPRLHGTFNISSSRFVAAPDDLSCNVDCFSRCTTWNGNLILKTTLNYTLSDDPDKMSKLVQLFQEDRTQEGGPAGG</sequence>
<evidence type="ECO:0000313" key="4">
    <source>
        <dbReference type="Proteomes" id="UP000654918"/>
    </source>
</evidence>
<gene>
    <name evidence="3" type="ORF">CPLU01_06073</name>
</gene>
<comment type="caution">
    <text evidence="3">The sequence shown here is derived from an EMBL/GenBank/DDBJ whole genome shotgun (WGS) entry which is preliminary data.</text>
</comment>
<dbReference type="EMBL" id="WIGO01000067">
    <property type="protein sequence ID" value="KAF6832677.1"/>
    <property type="molecule type" value="Genomic_DNA"/>
</dbReference>
<proteinExistence type="predicted"/>
<keyword evidence="4" id="KW-1185">Reference proteome</keyword>